<comment type="caution">
    <text evidence="3">The sequence shown here is derived from an EMBL/GenBank/DDBJ whole genome shotgun (WGS) entry which is preliminary data.</text>
</comment>
<keyword evidence="1" id="KW-0479">Metal-binding</keyword>
<dbReference type="PANTHER" id="PTHR14991">
    <property type="entry name" value="RING FINGER PROTEIN 32"/>
    <property type="match status" value="1"/>
</dbReference>
<dbReference type="GO" id="GO:0008270">
    <property type="term" value="F:zinc ion binding"/>
    <property type="evidence" value="ECO:0007669"/>
    <property type="project" value="UniProtKB-KW"/>
</dbReference>
<keyword evidence="4" id="KW-1185">Reference proteome</keyword>
<organism evidence="3 4">
    <name type="scientific">Riccia fluitans</name>
    <dbReference type="NCBI Taxonomy" id="41844"/>
    <lineage>
        <taxon>Eukaryota</taxon>
        <taxon>Viridiplantae</taxon>
        <taxon>Streptophyta</taxon>
        <taxon>Embryophyta</taxon>
        <taxon>Marchantiophyta</taxon>
        <taxon>Marchantiopsida</taxon>
        <taxon>Marchantiidae</taxon>
        <taxon>Marchantiales</taxon>
        <taxon>Ricciaceae</taxon>
        <taxon>Riccia</taxon>
    </lineage>
</organism>
<dbReference type="PROSITE" id="PS50089">
    <property type="entry name" value="ZF_RING_2"/>
    <property type="match status" value="2"/>
</dbReference>
<reference evidence="3 4" key="1">
    <citation type="submission" date="2024-09" db="EMBL/GenBank/DDBJ databases">
        <title>Chromosome-scale assembly of Riccia fluitans.</title>
        <authorList>
            <person name="Paukszto L."/>
            <person name="Sawicki J."/>
            <person name="Karawczyk K."/>
            <person name="Piernik-Szablinska J."/>
            <person name="Szczecinska M."/>
            <person name="Mazdziarz M."/>
        </authorList>
    </citation>
    <scope>NUCLEOTIDE SEQUENCE [LARGE SCALE GENOMIC DNA]</scope>
    <source>
        <strain evidence="3">Rf_01</strain>
        <tissue evidence="3">Aerial parts of the thallus</tissue>
    </source>
</reference>
<accession>A0ABD1YUN6</accession>
<gene>
    <name evidence="3" type="ORF">R1flu_005965</name>
</gene>
<evidence type="ECO:0000313" key="3">
    <source>
        <dbReference type="EMBL" id="KAL2634486.1"/>
    </source>
</evidence>
<feature type="domain" description="RING-type" evidence="2">
    <location>
        <begin position="73"/>
        <end position="116"/>
    </location>
</feature>
<evidence type="ECO:0000313" key="4">
    <source>
        <dbReference type="Proteomes" id="UP001605036"/>
    </source>
</evidence>
<keyword evidence="1" id="KW-0863">Zinc-finger</keyword>
<dbReference type="InterPro" id="IPR042862">
    <property type="entry name" value="RNF32"/>
</dbReference>
<proteinExistence type="predicted"/>
<sequence>MLESKEFGHINRCGQCCCVPRPFHEEFRLVGRATSHSAQHYGLVEGPRPKLSELEWSKVKELSRQRLDSSNPCPICKEKFQIKEKVILSCSHIFHRACLHSFERYSLQQPCCPVCRTRHYEKLVLKNNSSISVRPEFKQLSGVTRQEKSLGPNSVAQRIHRNVEPGLPRRPVRECSYTDPISTGSGGVRSGCIVPPSPPPPTPVDWHLVVNKALERGESECPICIGELVRRGPKQKGLAWLSCSHMFHIECISTFEEFNKSSETCVGNLCPVCRSPYERMDM</sequence>
<dbReference type="SUPFAM" id="SSF57850">
    <property type="entry name" value="RING/U-box"/>
    <property type="match status" value="2"/>
</dbReference>
<dbReference type="InterPro" id="IPR001841">
    <property type="entry name" value="Znf_RING"/>
</dbReference>
<dbReference type="InterPro" id="IPR013083">
    <property type="entry name" value="Znf_RING/FYVE/PHD"/>
</dbReference>
<dbReference type="Gene3D" id="3.30.40.10">
    <property type="entry name" value="Zinc/RING finger domain, C3HC4 (zinc finger)"/>
    <property type="match status" value="2"/>
</dbReference>
<protein>
    <recommendedName>
        <fullName evidence="2">RING-type domain-containing protein</fullName>
    </recommendedName>
</protein>
<dbReference type="Pfam" id="PF13639">
    <property type="entry name" value="zf-RING_2"/>
    <property type="match status" value="1"/>
</dbReference>
<name>A0ABD1YUN6_9MARC</name>
<evidence type="ECO:0000256" key="1">
    <source>
        <dbReference type="PROSITE-ProRule" id="PRU00175"/>
    </source>
</evidence>
<dbReference type="Proteomes" id="UP001605036">
    <property type="component" value="Unassembled WGS sequence"/>
</dbReference>
<feature type="domain" description="RING-type" evidence="2">
    <location>
        <begin position="221"/>
        <end position="274"/>
    </location>
</feature>
<keyword evidence="1" id="KW-0862">Zinc</keyword>
<dbReference type="EMBL" id="JBHFFA010000003">
    <property type="protein sequence ID" value="KAL2634486.1"/>
    <property type="molecule type" value="Genomic_DNA"/>
</dbReference>
<dbReference type="PANTHER" id="PTHR14991:SF0">
    <property type="entry name" value="RING FINGER PROTEIN 32"/>
    <property type="match status" value="1"/>
</dbReference>
<evidence type="ECO:0000259" key="2">
    <source>
        <dbReference type="PROSITE" id="PS50089"/>
    </source>
</evidence>
<dbReference type="AlphaFoldDB" id="A0ABD1YUN6"/>
<dbReference type="SMART" id="SM00184">
    <property type="entry name" value="RING"/>
    <property type="match status" value="2"/>
</dbReference>